<protein>
    <submittedName>
        <fullName evidence="5">SDR family NAD(P)-dependent oxidoreductase</fullName>
        <ecNumber evidence="5">1.1.1.-</ecNumber>
    </submittedName>
</protein>
<dbReference type="InterPro" id="IPR057326">
    <property type="entry name" value="KR_dom"/>
</dbReference>
<dbReference type="PRINTS" id="PR00080">
    <property type="entry name" value="SDRFAMILY"/>
</dbReference>
<dbReference type="PRINTS" id="PR00081">
    <property type="entry name" value="GDHRDH"/>
</dbReference>
<evidence type="ECO:0000256" key="1">
    <source>
        <dbReference type="ARBA" id="ARBA00006484"/>
    </source>
</evidence>
<accession>A0ABW1CTI2</accession>
<dbReference type="Proteomes" id="UP001596058">
    <property type="component" value="Unassembled WGS sequence"/>
</dbReference>
<sequence length="255" mass="26643">MTPQWNDERSHGMELQGKTALVTGGTSGIGLAATRLLARAGAEVVITGRDVQRGKNAAHAAQEDGVVRFIPADSADLGSVAELVRRSGPVDILVNNAGTFPTSLTVEQSVEGYERIFDTNVRGAYFLVATLVPHMLEKGEGNIVNVTSLAAFKAFPGASAYSASKAALTSLTRTWAAEFADGGVRVNSVSPGPTRTEGVLAEWGEEGNEGVAQDLGIKRTAQAHEIAEAIYFLASPRASYITGTTIHVDAGGAVF</sequence>
<evidence type="ECO:0000256" key="3">
    <source>
        <dbReference type="ARBA" id="ARBA00023027"/>
    </source>
</evidence>
<comment type="caution">
    <text evidence="5">The sequence shown here is derived from an EMBL/GenBank/DDBJ whole genome shotgun (WGS) entry which is preliminary data.</text>
</comment>
<dbReference type="SMART" id="SM00822">
    <property type="entry name" value="PKS_KR"/>
    <property type="match status" value="1"/>
</dbReference>
<dbReference type="InterPro" id="IPR020904">
    <property type="entry name" value="Sc_DH/Rdtase_CS"/>
</dbReference>
<reference evidence="6" key="1">
    <citation type="journal article" date="2019" name="Int. J. Syst. Evol. Microbiol.">
        <title>The Global Catalogue of Microorganisms (GCM) 10K type strain sequencing project: providing services to taxonomists for standard genome sequencing and annotation.</title>
        <authorList>
            <consortium name="The Broad Institute Genomics Platform"/>
            <consortium name="The Broad Institute Genome Sequencing Center for Infectious Disease"/>
            <person name="Wu L."/>
            <person name="Ma J."/>
        </authorList>
    </citation>
    <scope>NUCLEOTIDE SEQUENCE [LARGE SCALE GENOMIC DNA]</scope>
    <source>
        <strain evidence="6">CCUG 53903</strain>
    </source>
</reference>
<organism evidence="5 6">
    <name type="scientific">Nonomuraea insulae</name>
    <dbReference type="NCBI Taxonomy" id="1616787"/>
    <lineage>
        <taxon>Bacteria</taxon>
        <taxon>Bacillati</taxon>
        <taxon>Actinomycetota</taxon>
        <taxon>Actinomycetes</taxon>
        <taxon>Streptosporangiales</taxon>
        <taxon>Streptosporangiaceae</taxon>
        <taxon>Nonomuraea</taxon>
    </lineage>
</organism>
<dbReference type="PANTHER" id="PTHR24321:SF8">
    <property type="entry name" value="ESTRADIOL 17-BETA-DEHYDROGENASE 8-RELATED"/>
    <property type="match status" value="1"/>
</dbReference>
<keyword evidence="6" id="KW-1185">Reference proteome</keyword>
<dbReference type="PROSITE" id="PS00061">
    <property type="entry name" value="ADH_SHORT"/>
    <property type="match status" value="1"/>
</dbReference>
<keyword evidence="3" id="KW-0520">NAD</keyword>
<dbReference type="EC" id="1.1.1.-" evidence="5"/>
<keyword evidence="2 5" id="KW-0560">Oxidoreductase</keyword>
<comment type="similarity">
    <text evidence="1">Belongs to the short-chain dehydrogenases/reductases (SDR) family.</text>
</comment>
<dbReference type="InterPro" id="IPR002347">
    <property type="entry name" value="SDR_fam"/>
</dbReference>
<evidence type="ECO:0000313" key="5">
    <source>
        <dbReference type="EMBL" id="MFC5828270.1"/>
    </source>
</evidence>
<dbReference type="PANTHER" id="PTHR24321">
    <property type="entry name" value="DEHYDROGENASES, SHORT CHAIN"/>
    <property type="match status" value="1"/>
</dbReference>
<dbReference type="Pfam" id="PF13561">
    <property type="entry name" value="adh_short_C2"/>
    <property type="match status" value="1"/>
</dbReference>
<dbReference type="GO" id="GO:0016491">
    <property type="term" value="F:oxidoreductase activity"/>
    <property type="evidence" value="ECO:0007669"/>
    <property type="project" value="UniProtKB-KW"/>
</dbReference>
<dbReference type="RefSeq" id="WP_379517774.1">
    <property type="nucleotide sequence ID" value="NZ_JBHSPA010000036.1"/>
</dbReference>
<dbReference type="InterPro" id="IPR036291">
    <property type="entry name" value="NAD(P)-bd_dom_sf"/>
</dbReference>
<proteinExistence type="inferred from homology"/>
<feature type="domain" description="Ketoreductase" evidence="4">
    <location>
        <begin position="18"/>
        <end position="206"/>
    </location>
</feature>
<dbReference type="EMBL" id="JBHSPA010000036">
    <property type="protein sequence ID" value="MFC5828270.1"/>
    <property type="molecule type" value="Genomic_DNA"/>
</dbReference>
<evidence type="ECO:0000259" key="4">
    <source>
        <dbReference type="SMART" id="SM00822"/>
    </source>
</evidence>
<dbReference type="CDD" id="cd05233">
    <property type="entry name" value="SDR_c"/>
    <property type="match status" value="1"/>
</dbReference>
<gene>
    <name evidence="5" type="ORF">ACFPZ3_30755</name>
</gene>
<dbReference type="Gene3D" id="3.40.50.720">
    <property type="entry name" value="NAD(P)-binding Rossmann-like Domain"/>
    <property type="match status" value="1"/>
</dbReference>
<dbReference type="SUPFAM" id="SSF51735">
    <property type="entry name" value="NAD(P)-binding Rossmann-fold domains"/>
    <property type="match status" value="1"/>
</dbReference>
<evidence type="ECO:0000313" key="6">
    <source>
        <dbReference type="Proteomes" id="UP001596058"/>
    </source>
</evidence>
<name>A0ABW1CTI2_9ACTN</name>
<evidence type="ECO:0000256" key="2">
    <source>
        <dbReference type="ARBA" id="ARBA00023002"/>
    </source>
</evidence>